<dbReference type="EMBL" id="JABBVZ010000096">
    <property type="protein sequence ID" value="NMP24268.1"/>
    <property type="molecule type" value="Genomic_DNA"/>
</dbReference>
<dbReference type="InterPro" id="IPR000055">
    <property type="entry name" value="Restrct_endonuc_typeI_TRD"/>
</dbReference>
<dbReference type="AlphaFoldDB" id="A0A7Y0L757"/>
<keyword evidence="3" id="KW-0238">DNA-binding</keyword>
<dbReference type="Pfam" id="PF01420">
    <property type="entry name" value="Methylase_S"/>
    <property type="match status" value="2"/>
</dbReference>
<dbReference type="Proteomes" id="UP000533476">
    <property type="component" value="Unassembled WGS sequence"/>
</dbReference>
<feature type="domain" description="Type I restriction modification DNA specificity" evidence="4">
    <location>
        <begin position="23"/>
        <end position="198"/>
    </location>
</feature>
<dbReference type="PANTHER" id="PTHR30408:SF12">
    <property type="entry name" value="TYPE I RESTRICTION ENZYME MJAVIII SPECIFICITY SUBUNIT"/>
    <property type="match status" value="1"/>
</dbReference>
<proteinExistence type="inferred from homology"/>
<evidence type="ECO:0000313" key="5">
    <source>
        <dbReference type="EMBL" id="NMP24268.1"/>
    </source>
</evidence>
<reference evidence="5 6" key="1">
    <citation type="submission" date="2020-04" db="EMBL/GenBank/DDBJ databases">
        <authorList>
            <person name="Zhang R."/>
            <person name="Schippers A."/>
        </authorList>
    </citation>
    <scope>NUCLEOTIDE SEQUENCE [LARGE SCALE GENOMIC DNA]</scope>
    <source>
        <strain evidence="5 6">DSM 109850</strain>
    </source>
</reference>
<gene>
    <name evidence="5" type="ORF">HIJ39_18205</name>
</gene>
<dbReference type="Gene3D" id="3.90.220.20">
    <property type="entry name" value="DNA methylase specificity domains"/>
    <property type="match status" value="2"/>
</dbReference>
<dbReference type="PANTHER" id="PTHR30408">
    <property type="entry name" value="TYPE-1 RESTRICTION ENZYME ECOKI SPECIFICITY PROTEIN"/>
    <property type="match status" value="1"/>
</dbReference>
<evidence type="ECO:0000256" key="1">
    <source>
        <dbReference type="ARBA" id="ARBA00010923"/>
    </source>
</evidence>
<dbReference type="InterPro" id="IPR044946">
    <property type="entry name" value="Restrct_endonuc_typeI_TRD_sf"/>
</dbReference>
<dbReference type="RefSeq" id="WP_169102231.1">
    <property type="nucleotide sequence ID" value="NZ_JABBVZ010000096.1"/>
</dbReference>
<comment type="similarity">
    <text evidence="1">Belongs to the type-I restriction system S methylase family.</text>
</comment>
<comment type="caution">
    <text evidence="5">The sequence shown here is derived from an EMBL/GenBank/DDBJ whole genome shotgun (WGS) entry which is preliminary data.</text>
</comment>
<keyword evidence="2" id="KW-0680">Restriction system</keyword>
<keyword evidence="6" id="KW-1185">Reference proteome</keyword>
<feature type="domain" description="Type I restriction modification DNA specificity" evidence="4">
    <location>
        <begin position="240"/>
        <end position="413"/>
    </location>
</feature>
<evidence type="ECO:0000259" key="4">
    <source>
        <dbReference type="Pfam" id="PF01420"/>
    </source>
</evidence>
<dbReference type="SUPFAM" id="SSF116734">
    <property type="entry name" value="DNA methylase specificity domain"/>
    <property type="match status" value="2"/>
</dbReference>
<dbReference type="Gene3D" id="1.10.287.1120">
    <property type="entry name" value="Bipartite methylase S protein"/>
    <property type="match status" value="1"/>
</dbReference>
<evidence type="ECO:0000313" key="6">
    <source>
        <dbReference type="Proteomes" id="UP000533476"/>
    </source>
</evidence>
<accession>A0A7Y0L757</accession>
<evidence type="ECO:0000256" key="2">
    <source>
        <dbReference type="ARBA" id="ARBA00022747"/>
    </source>
</evidence>
<name>A0A7Y0L757_9FIRM</name>
<dbReference type="GO" id="GO:0003677">
    <property type="term" value="F:DNA binding"/>
    <property type="evidence" value="ECO:0007669"/>
    <property type="project" value="UniProtKB-KW"/>
</dbReference>
<evidence type="ECO:0000256" key="3">
    <source>
        <dbReference type="ARBA" id="ARBA00023125"/>
    </source>
</evidence>
<dbReference type="GO" id="GO:0009307">
    <property type="term" value="P:DNA restriction-modification system"/>
    <property type="evidence" value="ECO:0007669"/>
    <property type="project" value="UniProtKB-KW"/>
</dbReference>
<dbReference type="InterPro" id="IPR052021">
    <property type="entry name" value="Type-I_RS_S_subunit"/>
</dbReference>
<organism evidence="5 6">
    <name type="scientific">Sulfobacillus harzensis</name>
    <dbReference type="NCBI Taxonomy" id="2729629"/>
    <lineage>
        <taxon>Bacteria</taxon>
        <taxon>Bacillati</taxon>
        <taxon>Bacillota</taxon>
        <taxon>Clostridia</taxon>
        <taxon>Eubacteriales</taxon>
        <taxon>Clostridiales Family XVII. Incertae Sedis</taxon>
        <taxon>Sulfobacillus</taxon>
    </lineage>
</organism>
<protein>
    <recommendedName>
        <fullName evidence="4">Type I restriction modification DNA specificity domain-containing protein</fullName>
    </recommendedName>
</protein>
<sequence>MNRYPRYPQYKDSGVEWIGEVPAHWDVIALKRLGTLKGGTGFPPDMQGRSGNELPFYKVGDLSRSPNGITLGETEHSISRKEASILGATIFPANVLVWAKIGAALLLNRRRIVPTASCLDNNMTGFIPNPSKASTKFCFYLLSSIDFSIHAKPGAVPSFSEGDQGELHVTCPSIAEQSIIADFLDRETARIDALIAKKTRFIELLKEKRAALITHAVTKGLDPEVKMKDSGVEWIGEVAEHWEVLRLASIGHLMKANGGNRQDDADSGIPCIRYGDLYTTYDFLIRDVKTFISNESVSNYTPIQHGDLLFAASGETFEEIGKSAVNLAEGCAYCGGDIIVLRPQKPVNPVFLGYATGSSSAQAQKSMMGKGFTVIHLYGDQLRNVVIAVPPEPEQKVIGDMIETETARIDAIIGKVQESIDLLKERRSALITAAVTGKVDVRGLVPNAIKHTSREEKPHELGTQLLRSDV</sequence>